<feature type="transmembrane region" description="Helical" evidence="1">
    <location>
        <begin position="224"/>
        <end position="245"/>
    </location>
</feature>
<gene>
    <name evidence="2" type="ORF">PPERSA_00965</name>
</gene>
<dbReference type="EMBL" id="LDAU01000019">
    <property type="protein sequence ID" value="KRX10795.1"/>
    <property type="molecule type" value="Genomic_DNA"/>
</dbReference>
<dbReference type="OMA" id="TINILWA"/>
<protein>
    <recommendedName>
        <fullName evidence="4">Transmembrane protein</fullName>
    </recommendedName>
</protein>
<comment type="caution">
    <text evidence="2">The sequence shown here is derived from an EMBL/GenBank/DDBJ whole genome shotgun (WGS) entry which is preliminary data.</text>
</comment>
<evidence type="ECO:0000313" key="3">
    <source>
        <dbReference type="Proteomes" id="UP000054937"/>
    </source>
</evidence>
<feature type="transmembrane region" description="Helical" evidence="1">
    <location>
        <begin position="283"/>
        <end position="305"/>
    </location>
</feature>
<keyword evidence="1" id="KW-0812">Transmembrane</keyword>
<feature type="transmembrane region" description="Helical" evidence="1">
    <location>
        <begin position="54"/>
        <end position="75"/>
    </location>
</feature>
<dbReference type="InParanoid" id="A0A0V0R8H4"/>
<organism evidence="2 3">
    <name type="scientific">Pseudocohnilembus persalinus</name>
    <name type="common">Ciliate</name>
    <dbReference type="NCBI Taxonomy" id="266149"/>
    <lineage>
        <taxon>Eukaryota</taxon>
        <taxon>Sar</taxon>
        <taxon>Alveolata</taxon>
        <taxon>Ciliophora</taxon>
        <taxon>Intramacronucleata</taxon>
        <taxon>Oligohymenophorea</taxon>
        <taxon>Scuticociliatia</taxon>
        <taxon>Philasterida</taxon>
        <taxon>Pseudocohnilembidae</taxon>
        <taxon>Pseudocohnilembus</taxon>
    </lineage>
</organism>
<keyword evidence="1" id="KW-0472">Membrane</keyword>
<reference evidence="2 3" key="1">
    <citation type="journal article" date="2015" name="Sci. Rep.">
        <title>Genome of the facultative scuticociliatosis pathogen Pseudocohnilembus persalinus provides insight into its virulence through horizontal gene transfer.</title>
        <authorList>
            <person name="Xiong J."/>
            <person name="Wang G."/>
            <person name="Cheng J."/>
            <person name="Tian M."/>
            <person name="Pan X."/>
            <person name="Warren A."/>
            <person name="Jiang C."/>
            <person name="Yuan D."/>
            <person name="Miao W."/>
        </authorList>
    </citation>
    <scope>NUCLEOTIDE SEQUENCE [LARGE SCALE GENOMIC DNA]</scope>
    <source>
        <strain evidence="2">36N120E</strain>
    </source>
</reference>
<proteinExistence type="predicted"/>
<accession>A0A0V0R8H4</accession>
<dbReference type="AlphaFoldDB" id="A0A0V0R8H4"/>
<keyword evidence="3" id="KW-1185">Reference proteome</keyword>
<feature type="transmembrane region" description="Helical" evidence="1">
    <location>
        <begin position="96"/>
        <end position="114"/>
    </location>
</feature>
<evidence type="ECO:0008006" key="4">
    <source>
        <dbReference type="Google" id="ProtNLM"/>
    </source>
</evidence>
<evidence type="ECO:0000256" key="1">
    <source>
        <dbReference type="SAM" id="Phobius"/>
    </source>
</evidence>
<evidence type="ECO:0000313" key="2">
    <source>
        <dbReference type="EMBL" id="KRX10795.1"/>
    </source>
</evidence>
<name>A0A0V0R8H4_PSEPJ</name>
<keyword evidence="1" id="KW-1133">Transmembrane helix</keyword>
<sequence>MSCASNTTDKFMIELLSLPLLVICFLEIEKHYDLLYLHQFKGYYDNITLKFNIIFYNALLTIVYLLGVFVFCIYYDSQSLNNFSIKIKKYSVQFKSILGFFQLFLILCTIYPAYLCLTDYRSVFQHYLENCPSELENIQSNYVVNYSIYDKCHTKYEQEEDITCPSENPGECFKDFNLCSKSNLQLVWEHELVKEPEQNVILACVNKSCCSVLTQIFAYPKLQYSIYCMFYIIISLPMVFFLIFFKVTTNKTKQHRPTSSNIPDELGDTKIFERRVRETYLKYIFLTGRYLFIIIFVFGSIYNILTYDKHSQIPTREKHYKQQLDFQDQHNLINYNVNQNHNSIYSNQYMYNSNQLQFSEYQIEKQNTGYIQHEHESEEIYIQKILNTEIQNENEIQKESDLQLQQQNRNQNLIKTQQHKFHKSLLKQHNFQVENKQLNQIQSFSIIVHDIQSDKPIDQVQVTVFKLDEIQHQYYQCNMEFHNQPMFLYVTSENGQAIFPLEFENLNQQIKMIIFVEKKGYTGNCRIVTVTQQNIKFYQNFDIALGVNLSQNDIHSIILAEWDPQYINDIDLYVNFGHYQGNDDTKFLCEIGVHQEQCGGVYFQGDNMVKLYGKSSESILFEKIGGFQYLVFINTYVQDLEKKINNTQNSANYGTKLSQAKPVIKYYTKNYTWPVKTILNWEDLSHLDKYVKFSILQFCIKGEKQDLRAYQIPSQYKIWSISEEGPVYDRVKTSDLPSTYNKLKQYQDNQNQQIKNITHQKDQYICSLDSLEI</sequence>
<dbReference type="Proteomes" id="UP000054937">
    <property type="component" value="Unassembled WGS sequence"/>
</dbReference>